<dbReference type="PANTHER" id="PTHR33116:SF78">
    <property type="entry name" value="OS12G0587133 PROTEIN"/>
    <property type="match status" value="1"/>
</dbReference>
<reference evidence="2 3" key="1">
    <citation type="journal article" date="2018" name="PLoS Genet.">
        <title>Population sequencing reveals clonal diversity and ancestral inbreeding in the grapevine cultivar Chardonnay.</title>
        <authorList>
            <person name="Roach M.J."/>
            <person name="Johnson D.L."/>
            <person name="Bohlmann J."/>
            <person name="van Vuuren H.J."/>
            <person name="Jones S.J."/>
            <person name="Pretorius I.S."/>
            <person name="Schmidt S.A."/>
            <person name="Borneman A.R."/>
        </authorList>
    </citation>
    <scope>NUCLEOTIDE SEQUENCE [LARGE SCALE GENOMIC DNA]</scope>
    <source>
        <strain evidence="3">cv. Chardonnay</strain>
        <tissue evidence="2">Leaf</tissue>
    </source>
</reference>
<name>A0A438JBA0_VITVI</name>
<protein>
    <submittedName>
        <fullName evidence="2">Uncharacterized protein</fullName>
    </submittedName>
</protein>
<comment type="caution">
    <text evidence="2">The sequence shown here is derived from an EMBL/GenBank/DDBJ whole genome shotgun (WGS) entry which is preliminary data.</text>
</comment>
<sequence length="581" mass="66860">MKQDKGHREEEEEEEEEELSMKKEGPPTKKDGKNHEKANAMRSKHSVTEQRRRSKINERMFIKWCIGAAEGSSFGGNPKACGFWDPVIERISRRLDEWKKTYLSFGNRITLIKSCLTHMPCYFLSLFKIPASVNHLSRLAELLDCKAFGWPILYQGLPLGGNPKACGFWDPVIERISRRLDEWKKTYLSFGNRITLIKSCLTHMPCYFLSLFKIPASVNHLSRLAELLDCKAFGWPILYQGLPLGGNPKACGFWDPVIERISRRLDEWKKTYLSFGNRITLIKSCLTHMPCYFLSLFKIPASVVAKIERLQRDFLWSGVGEDFSKESHSLREMVVESDGHIIVLGRLLHKSFRSFPSLLEDLEGLMRSLDGLHFSPSVFPTKFVWNSQVPFKVKSFVWLVAHKKMIPSSFLARVEELQTHKFILLVFGQISGLKVNLDKSNLYGINLDQDHFSRLALLFYCKVSDWPLLYLGLLLGGNSKARGFWDPVIERILWRLDGWKKVYLSFGGKRGIGVWEDFSKESRSFREMVVESDGHIVALQVFQDFSKYTWLVVGMGKEFAFGKTCGGGTNLWDSNIQDYLE</sequence>
<organism evidence="2 3">
    <name type="scientific">Vitis vinifera</name>
    <name type="common">Grape</name>
    <dbReference type="NCBI Taxonomy" id="29760"/>
    <lineage>
        <taxon>Eukaryota</taxon>
        <taxon>Viridiplantae</taxon>
        <taxon>Streptophyta</taxon>
        <taxon>Embryophyta</taxon>
        <taxon>Tracheophyta</taxon>
        <taxon>Spermatophyta</taxon>
        <taxon>Magnoliopsida</taxon>
        <taxon>eudicotyledons</taxon>
        <taxon>Gunneridae</taxon>
        <taxon>Pentapetalae</taxon>
        <taxon>rosids</taxon>
        <taxon>Vitales</taxon>
        <taxon>Vitaceae</taxon>
        <taxon>Viteae</taxon>
        <taxon>Vitis</taxon>
    </lineage>
</organism>
<evidence type="ECO:0000256" key="1">
    <source>
        <dbReference type="SAM" id="MobiDB-lite"/>
    </source>
</evidence>
<feature type="compositionally biased region" description="Basic and acidic residues" evidence="1">
    <location>
        <begin position="19"/>
        <end position="39"/>
    </location>
</feature>
<dbReference type="Proteomes" id="UP000288805">
    <property type="component" value="Unassembled WGS sequence"/>
</dbReference>
<gene>
    <name evidence="2" type="ORF">CK203_027573</name>
</gene>
<proteinExistence type="predicted"/>
<dbReference type="AlphaFoldDB" id="A0A438JBA0"/>
<dbReference type="EMBL" id="QGNW01000052">
    <property type="protein sequence ID" value="RVX06232.1"/>
    <property type="molecule type" value="Genomic_DNA"/>
</dbReference>
<evidence type="ECO:0000313" key="2">
    <source>
        <dbReference type="EMBL" id="RVX06232.1"/>
    </source>
</evidence>
<evidence type="ECO:0000313" key="3">
    <source>
        <dbReference type="Proteomes" id="UP000288805"/>
    </source>
</evidence>
<feature type="region of interest" description="Disordered" evidence="1">
    <location>
        <begin position="1"/>
        <end position="53"/>
    </location>
</feature>
<accession>A0A438JBA0</accession>
<dbReference type="PANTHER" id="PTHR33116">
    <property type="entry name" value="REVERSE TRANSCRIPTASE ZINC-BINDING DOMAIN-CONTAINING PROTEIN-RELATED-RELATED"/>
    <property type="match status" value="1"/>
</dbReference>